<feature type="region of interest" description="Disordered" evidence="2">
    <location>
        <begin position="1021"/>
        <end position="1042"/>
    </location>
</feature>
<evidence type="ECO:0000256" key="2">
    <source>
        <dbReference type="SAM" id="MobiDB-lite"/>
    </source>
</evidence>
<dbReference type="OrthoDB" id="6088188at2759"/>
<dbReference type="GeneID" id="114854752"/>
<feature type="region of interest" description="Disordered" evidence="2">
    <location>
        <begin position="368"/>
        <end position="628"/>
    </location>
</feature>
<feature type="region of interest" description="Disordered" evidence="2">
    <location>
        <begin position="199"/>
        <end position="218"/>
    </location>
</feature>
<feature type="compositionally biased region" description="Basic and acidic residues" evidence="2">
    <location>
        <begin position="648"/>
        <end position="667"/>
    </location>
</feature>
<dbReference type="Pfam" id="PF14722">
    <property type="entry name" value="KRAP_IP3R_bind"/>
    <property type="match status" value="1"/>
</dbReference>
<evidence type="ECO:0000313" key="3">
    <source>
        <dbReference type="Proteomes" id="UP000515150"/>
    </source>
</evidence>
<dbReference type="RefSeq" id="XP_029005255.1">
    <property type="nucleotide sequence ID" value="XM_029149422.3"/>
</dbReference>
<feature type="region of interest" description="Disordered" evidence="2">
    <location>
        <begin position="692"/>
        <end position="724"/>
    </location>
</feature>
<dbReference type="GO" id="GO:0005102">
    <property type="term" value="F:signaling receptor binding"/>
    <property type="evidence" value="ECO:0007669"/>
    <property type="project" value="InterPro"/>
</dbReference>
<feature type="compositionally biased region" description="Low complexity" evidence="2">
    <location>
        <begin position="881"/>
        <end position="909"/>
    </location>
</feature>
<feature type="region of interest" description="Disordered" evidence="2">
    <location>
        <begin position="648"/>
        <end position="672"/>
    </location>
</feature>
<organism evidence="3 4">
    <name type="scientific">Betta splendens</name>
    <name type="common">Siamese fighting fish</name>
    <dbReference type="NCBI Taxonomy" id="158456"/>
    <lineage>
        <taxon>Eukaryota</taxon>
        <taxon>Metazoa</taxon>
        <taxon>Chordata</taxon>
        <taxon>Craniata</taxon>
        <taxon>Vertebrata</taxon>
        <taxon>Euteleostomi</taxon>
        <taxon>Actinopterygii</taxon>
        <taxon>Neopterygii</taxon>
        <taxon>Teleostei</taxon>
        <taxon>Neoteleostei</taxon>
        <taxon>Acanthomorphata</taxon>
        <taxon>Anabantaria</taxon>
        <taxon>Anabantiformes</taxon>
        <taxon>Anabantoidei</taxon>
        <taxon>Osphronemidae</taxon>
        <taxon>Betta</taxon>
    </lineage>
</organism>
<keyword evidence="1" id="KW-0175">Coiled coil</keyword>
<dbReference type="PANTHER" id="PTHR17469">
    <property type="entry name" value="SPERM SPECIFIC ANTIGEN 2-RELATED"/>
    <property type="match status" value="1"/>
</dbReference>
<feature type="compositionally biased region" description="Pro residues" evidence="2">
    <location>
        <begin position="492"/>
        <end position="501"/>
    </location>
</feature>
<dbReference type="PANTHER" id="PTHR17469:SF14">
    <property type="entry name" value="PROTEIN ITPRID1"/>
    <property type="match status" value="1"/>
</dbReference>
<dbReference type="KEGG" id="bspl:114854752"/>
<feature type="coiled-coil region" evidence="1">
    <location>
        <begin position="1125"/>
        <end position="1152"/>
    </location>
</feature>
<protein>
    <submittedName>
        <fullName evidence="4">Uncharacterized protein itprid1 isoform X1</fullName>
    </submittedName>
</protein>
<evidence type="ECO:0000313" key="4">
    <source>
        <dbReference type="RefSeq" id="XP_029005255.1"/>
    </source>
</evidence>
<dbReference type="AlphaFoldDB" id="A0A6P7MFB6"/>
<feature type="region of interest" description="Disordered" evidence="2">
    <location>
        <begin position="823"/>
        <end position="915"/>
    </location>
</feature>
<dbReference type="CTD" id="223075"/>
<feature type="compositionally biased region" description="Low complexity" evidence="2">
    <location>
        <begin position="446"/>
        <end position="457"/>
    </location>
</feature>
<sequence>MESDGGVSGLQLQHNGLQLPITGTSSQSSIREWLTTTITEEDAKHEPLREAAELLRRNPSGDDDLALGIEASLYGKQGVRTVQDFLRWSRTSPALSRWNSISSTPSGHSGPLSVMDILNLWKDDPEEFLLDLGFGCDEPDLSGRIPARFINYQSQARGINLQVFLEAQKSRMDLENPDVSNRFRQLEVLQQVTTAFSSLVGSSPSKAPLDKGLPPEARERRRRMGMLLRRASKKSLSQMHGQKALDLSTAEVALQPPPGPGDRKGPSKRPKPGPMEAGSLSPLAEELGAGQEAQVVVCFMTQEAAPKPGALREGHPLTVTSLLQRKKSQWQAKESFEMEEIHSFDEGSVTGATDNIVRGLIRTNSCQSDSSGFLEEPFVPPLPPQGSPAPDLIKALAGLSGASTDSHSEEKPGSPPPLYPHTSTSPPRLPAAGAEKPPSPRPSPQPSSGLSVSPPLVNSDPPGSEAEASPHEDRSLPGAQLPTERLASPERSTPPPSPPAPVQTASLIKSDNKDARCLRLPDSGHTAHSSVSIPPSVASPTCDSPLPASVALSSGSCWNPGSKEGFLHMLPDSASGGFSSQEACPSLPSLAPLRLSDSSQSQDPDALRDPAAETVSDLSRPVNTDPAPTSAVLDVIHVKMDDVPLHLEDTLQREGKGEVAGERRTDTEQTTETDVYIPDTEGSLSECSRLVSEELSKQTDPQIHQDAPYRCSKDELSGETGQESVGKVCDVETRGTGGESSVRPLVFRLQEVVEESSCIKADPKNLIAIESLDMVFETSVDGSEFDNGEGDAFFRQLDTEGQVFWAEPVQICFSPPLLEESGGFEAFDGAPGPSDLREAPRDPISPTDVPLDGRTSPPPQTVSSDQTFRPATDRVDALPASSPSSPSSSSGHKPLSRSVSVQMSSSPSSHIVHRKDVPYVTDSKRTLPPPVLPLDTSSPFRAVQSWTDLRMQRNKNLSCELLDTVPNEVMSYRSAPENIQRAAQMSSSTPSFPVQSNNWQSHESLAGKGRKYRTVSVSVDTGLSSHQNKDNNRNGGAAERERWERETSTLVCCCCSCDRQCACCLQRGPKKQQSLEPGPFSLDELEEMMLCLQQFCSVLSNMEEQLSEDQAAVYSALSDHDRENVRHIEELRRAVKQEAGELEKQLNDLAHHYDDSLKMKMHRLLDEQSLLCSQLQVFLPRASNPTSNRTVATQCSLMPWFAAGHMHGDHVSSWSAWKEDSTRVIPPGLENICEGLGSSPTKADKMDIVGFLQRLRESLHHSVNTDSLE</sequence>
<feature type="compositionally biased region" description="Low complexity" evidence="2">
    <location>
        <begin position="529"/>
        <end position="540"/>
    </location>
</feature>
<evidence type="ECO:0000256" key="1">
    <source>
        <dbReference type="SAM" id="Coils"/>
    </source>
</evidence>
<dbReference type="InterPro" id="IPR029325">
    <property type="entry name" value="ITPR-bd"/>
</dbReference>
<keyword evidence="3" id="KW-1185">Reference proteome</keyword>
<accession>A0A6P7MFB6</accession>
<dbReference type="SMART" id="SM01257">
    <property type="entry name" value="KRAP_IP3R_bind"/>
    <property type="match status" value="1"/>
</dbReference>
<reference evidence="4" key="1">
    <citation type="submission" date="2025-08" db="UniProtKB">
        <authorList>
            <consortium name="RefSeq"/>
        </authorList>
    </citation>
    <scope>IDENTIFICATION</scope>
</reference>
<feature type="compositionally biased region" description="Basic and acidic residues" evidence="2">
    <location>
        <begin position="510"/>
        <end position="519"/>
    </location>
</feature>
<dbReference type="Proteomes" id="UP000515150">
    <property type="component" value="Chromosome 4"/>
</dbReference>
<dbReference type="InterPro" id="IPR043444">
    <property type="entry name" value="TESPA1-like"/>
</dbReference>
<gene>
    <name evidence="4" type="primary">itprid1</name>
</gene>
<feature type="compositionally biased region" description="Low complexity" evidence="2">
    <location>
        <begin position="585"/>
        <end position="599"/>
    </location>
</feature>
<feature type="compositionally biased region" description="Basic and acidic residues" evidence="2">
    <location>
        <begin position="1027"/>
        <end position="1042"/>
    </location>
</feature>
<name>A0A6P7MFB6_BETSP</name>
<feature type="compositionally biased region" description="Pro residues" evidence="2">
    <location>
        <begin position="378"/>
        <end position="387"/>
    </location>
</feature>
<proteinExistence type="predicted"/>
<feature type="region of interest" description="Disordered" evidence="2">
    <location>
        <begin position="252"/>
        <end position="280"/>
    </location>
</feature>